<dbReference type="GO" id="GO:0043657">
    <property type="term" value="C:host cell"/>
    <property type="evidence" value="ECO:0007669"/>
    <property type="project" value="UniProtKB-SubCell"/>
</dbReference>
<proteinExistence type="predicted"/>
<evidence type="ECO:0000313" key="5">
    <source>
        <dbReference type="EMBL" id="RUS29705.1"/>
    </source>
</evidence>
<dbReference type="EMBL" id="RBNJ01004806">
    <property type="protein sequence ID" value="RUS29705.1"/>
    <property type="molecule type" value="Genomic_DNA"/>
</dbReference>
<feature type="domain" description="Crinkler effector protein N-terminal" evidence="4">
    <location>
        <begin position="6"/>
        <end position="65"/>
    </location>
</feature>
<accession>A0A433QIT3</accession>
<keyword evidence="6" id="KW-1185">Reference proteome</keyword>
<protein>
    <recommendedName>
        <fullName evidence="4">Crinkler effector protein N-terminal domain-containing protein</fullName>
    </recommendedName>
</protein>
<evidence type="ECO:0000256" key="3">
    <source>
        <dbReference type="ARBA" id="ARBA00022525"/>
    </source>
</evidence>
<comment type="caution">
    <text evidence="5">The sequence shown here is derived from an EMBL/GenBank/DDBJ whole genome shotgun (WGS) entry which is preliminary data.</text>
</comment>
<reference evidence="5 6" key="1">
    <citation type="journal article" date="2018" name="New Phytol.">
        <title>Phylogenomics of Endogonaceae and evolution of mycorrhizas within Mucoromycota.</title>
        <authorList>
            <person name="Chang Y."/>
            <person name="Desiro A."/>
            <person name="Na H."/>
            <person name="Sandor L."/>
            <person name="Lipzen A."/>
            <person name="Clum A."/>
            <person name="Barry K."/>
            <person name="Grigoriev I.V."/>
            <person name="Martin F.M."/>
            <person name="Stajich J.E."/>
            <person name="Smith M.E."/>
            <person name="Bonito G."/>
            <person name="Spatafora J.W."/>
        </authorList>
    </citation>
    <scope>NUCLEOTIDE SEQUENCE [LARGE SCALE GENOMIC DNA]</scope>
    <source>
        <strain evidence="5 6">AD002</strain>
    </source>
</reference>
<evidence type="ECO:0000259" key="4">
    <source>
        <dbReference type="Pfam" id="PF20147"/>
    </source>
</evidence>
<dbReference type="AlphaFoldDB" id="A0A433QIT3"/>
<organism evidence="5 6">
    <name type="scientific">Jimgerdemannia flammicorona</name>
    <dbReference type="NCBI Taxonomy" id="994334"/>
    <lineage>
        <taxon>Eukaryota</taxon>
        <taxon>Fungi</taxon>
        <taxon>Fungi incertae sedis</taxon>
        <taxon>Mucoromycota</taxon>
        <taxon>Mucoromycotina</taxon>
        <taxon>Endogonomycetes</taxon>
        <taxon>Endogonales</taxon>
        <taxon>Endogonaceae</taxon>
        <taxon>Jimgerdemannia</taxon>
    </lineage>
</organism>
<evidence type="ECO:0000256" key="2">
    <source>
        <dbReference type="ARBA" id="ARBA00004613"/>
    </source>
</evidence>
<dbReference type="GO" id="GO:0005576">
    <property type="term" value="C:extracellular region"/>
    <property type="evidence" value="ECO:0007669"/>
    <property type="project" value="UniProtKB-SubCell"/>
</dbReference>
<gene>
    <name evidence="5" type="ORF">BC938DRAFT_480351</name>
</gene>
<name>A0A433QIT3_9FUNG</name>
<evidence type="ECO:0000313" key="6">
    <source>
        <dbReference type="Proteomes" id="UP000274822"/>
    </source>
</evidence>
<keyword evidence="3" id="KW-0964">Secreted</keyword>
<dbReference type="Proteomes" id="UP000274822">
    <property type="component" value="Unassembled WGS sequence"/>
</dbReference>
<sequence length="80" mass="9189">MRIPRKIFDVDINKEMSVNKLKKEVVIMINVPNGFKVKDLNLWQVNIPLDTENNKLTALKSKSTSIDIVETLNSTKLYLS</sequence>
<dbReference type="InterPro" id="IPR045379">
    <property type="entry name" value="Crinkler_N"/>
</dbReference>
<evidence type="ECO:0000256" key="1">
    <source>
        <dbReference type="ARBA" id="ARBA00004340"/>
    </source>
</evidence>
<dbReference type="Pfam" id="PF20147">
    <property type="entry name" value="Crinkler"/>
    <property type="match status" value="1"/>
</dbReference>
<comment type="subcellular location">
    <subcellularLocation>
        <location evidence="1">Host cell</location>
    </subcellularLocation>
    <subcellularLocation>
        <location evidence="2">Secreted</location>
    </subcellularLocation>
</comment>